<feature type="region of interest" description="Disordered" evidence="1">
    <location>
        <begin position="26"/>
        <end position="49"/>
    </location>
</feature>
<evidence type="ECO:0000313" key="3">
    <source>
        <dbReference type="Proteomes" id="UP000004358"/>
    </source>
</evidence>
<dbReference type="HOGENOM" id="CLU_2876855_0_0_0"/>
<evidence type="ECO:0000256" key="1">
    <source>
        <dbReference type="SAM" id="MobiDB-lite"/>
    </source>
</evidence>
<name>A3ZVQ6_9BACT</name>
<feature type="compositionally biased region" description="Polar residues" evidence="1">
    <location>
        <begin position="39"/>
        <end position="49"/>
    </location>
</feature>
<comment type="caution">
    <text evidence="2">The sequence shown here is derived from an EMBL/GenBank/DDBJ whole genome shotgun (WGS) entry which is preliminary data.</text>
</comment>
<reference evidence="2 3" key="1">
    <citation type="submission" date="2006-02" db="EMBL/GenBank/DDBJ databases">
        <authorList>
            <person name="Amann R."/>
            <person name="Ferriera S."/>
            <person name="Johnson J."/>
            <person name="Kravitz S."/>
            <person name="Halpern A."/>
            <person name="Remington K."/>
            <person name="Beeson K."/>
            <person name="Tran B."/>
            <person name="Rogers Y.-H."/>
            <person name="Friedman R."/>
            <person name="Venter J.C."/>
        </authorList>
    </citation>
    <scope>NUCLEOTIDE SEQUENCE [LARGE SCALE GENOMIC DNA]</scope>
    <source>
        <strain evidence="2 3">DSM 3645</strain>
    </source>
</reference>
<proteinExistence type="predicted"/>
<dbReference type="STRING" id="314230.DSM3645_02963"/>
<gene>
    <name evidence="2" type="ORF">DSM3645_02963</name>
</gene>
<accession>A3ZVQ6</accession>
<organism evidence="2 3">
    <name type="scientific">Blastopirellula marina DSM 3645</name>
    <dbReference type="NCBI Taxonomy" id="314230"/>
    <lineage>
        <taxon>Bacteria</taxon>
        <taxon>Pseudomonadati</taxon>
        <taxon>Planctomycetota</taxon>
        <taxon>Planctomycetia</taxon>
        <taxon>Pirellulales</taxon>
        <taxon>Pirellulaceae</taxon>
        <taxon>Blastopirellula</taxon>
    </lineage>
</organism>
<sequence length="63" mass="7122">MDPECSVTGIAALDLEHCRYDYTQGLSSGRGRTHDQLNTRDQQTQSLYPETSVPKAFAWPSYK</sequence>
<evidence type="ECO:0000313" key="2">
    <source>
        <dbReference type="EMBL" id="EAQ79402.1"/>
    </source>
</evidence>
<dbReference type="Proteomes" id="UP000004358">
    <property type="component" value="Unassembled WGS sequence"/>
</dbReference>
<dbReference type="EMBL" id="AANZ01000014">
    <property type="protein sequence ID" value="EAQ79402.1"/>
    <property type="molecule type" value="Genomic_DNA"/>
</dbReference>
<dbReference type="AlphaFoldDB" id="A3ZVQ6"/>
<protein>
    <submittedName>
        <fullName evidence="2">Uncharacterized protein</fullName>
    </submittedName>
</protein>